<proteinExistence type="predicted"/>
<evidence type="ECO:0000256" key="1">
    <source>
        <dbReference type="SAM" id="Coils"/>
    </source>
</evidence>
<dbReference type="Proteomes" id="UP000664521">
    <property type="component" value="Unassembled WGS sequence"/>
</dbReference>
<dbReference type="EMBL" id="CAJPDS010000031">
    <property type="protein sequence ID" value="CAF9922610.1"/>
    <property type="molecule type" value="Genomic_DNA"/>
</dbReference>
<gene>
    <name evidence="3" type="ORF">HETSPECPRED_005101</name>
</gene>
<evidence type="ECO:0000256" key="2">
    <source>
        <dbReference type="SAM" id="MobiDB-lite"/>
    </source>
</evidence>
<feature type="coiled-coil region" evidence="1">
    <location>
        <begin position="103"/>
        <end position="137"/>
    </location>
</feature>
<comment type="caution">
    <text evidence="3">The sequence shown here is derived from an EMBL/GenBank/DDBJ whole genome shotgun (WGS) entry which is preliminary data.</text>
</comment>
<reference evidence="3" key="1">
    <citation type="submission" date="2021-03" db="EMBL/GenBank/DDBJ databases">
        <authorList>
            <person name="Tagirdzhanova G."/>
        </authorList>
    </citation>
    <scope>NUCLEOTIDE SEQUENCE</scope>
</reference>
<keyword evidence="4" id="KW-1185">Reference proteome</keyword>
<organism evidence="3 4">
    <name type="scientific">Heterodermia speciosa</name>
    <dbReference type="NCBI Taxonomy" id="116794"/>
    <lineage>
        <taxon>Eukaryota</taxon>
        <taxon>Fungi</taxon>
        <taxon>Dikarya</taxon>
        <taxon>Ascomycota</taxon>
        <taxon>Pezizomycotina</taxon>
        <taxon>Lecanoromycetes</taxon>
        <taxon>OSLEUM clade</taxon>
        <taxon>Lecanoromycetidae</taxon>
        <taxon>Caliciales</taxon>
        <taxon>Physciaceae</taxon>
        <taxon>Heterodermia</taxon>
    </lineage>
</organism>
<sequence>MSSRRPNRFSHALGPEQQDDYLIWAHALRLSKFGPWEPSEAIPRPPKRPRPNIPETIFEETDSTEQLTRKPAFRKELQGKITKFFERVLKPIRHRFQRSRSDLHSDRQALRDLQKEIKKEEKRLRGIEKGRDKERRERELITARHIASFVREELKKRDAEGQA</sequence>
<keyword evidence="1" id="KW-0175">Coiled coil</keyword>
<evidence type="ECO:0000313" key="4">
    <source>
        <dbReference type="Proteomes" id="UP000664521"/>
    </source>
</evidence>
<protein>
    <submittedName>
        <fullName evidence="3">Uncharacterized protein</fullName>
    </submittedName>
</protein>
<evidence type="ECO:0000313" key="3">
    <source>
        <dbReference type="EMBL" id="CAF9922610.1"/>
    </source>
</evidence>
<accession>A0A8H3IPG4</accession>
<dbReference type="AlphaFoldDB" id="A0A8H3IPG4"/>
<feature type="region of interest" description="Disordered" evidence="2">
    <location>
        <begin position="35"/>
        <end position="55"/>
    </location>
</feature>
<name>A0A8H3IPG4_9LECA</name>